<dbReference type="InterPro" id="IPR001387">
    <property type="entry name" value="Cro/C1-type_HTH"/>
</dbReference>
<sequence>MTVIAKHDADEAARLIRSWRRSRGISQQHLAELADCSVRHLSFIETGRAHPSRNMLEALCTALRLAPMDVQRLHHLSGFAIAAMVPCHDAGALAFRNRLLKQMLEGMAPWPALALDAASGIVAANPLAMLWLERCAEIDALYHDGLLNFILAWSHADGLRHDVGEWERYARTLLQGAHRERLRIPEIMDPVLERVQSEGDVPATWLAEQAEMAEVPRIALSICIGGRSAAMTMPIVSLAAPSWYSAAAFPDTRIVVGMPIETEDAAILAEMAESAPVSAAAMPSRS</sequence>
<evidence type="ECO:0000259" key="1">
    <source>
        <dbReference type="PROSITE" id="PS50943"/>
    </source>
</evidence>
<evidence type="ECO:0000313" key="3">
    <source>
        <dbReference type="Proteomes" id="UP000722336"/>
    </source>
</evidence>
<dbReference type="PANTHER" id="PTHR35010">
    <property type="entry name" value="BLL4672 PROTEIN-RELATED"/>
    <property type="match status" value="1"/>
</dbReference>
<dbReference type="CDD" id="cd00093">
    <property type="entry name" value="HTH_XRE"/>
    <property type="match status" value="1"/>
</dbReference>
<dbReference type="EMBL" id="JAGSPA010000004">
    <property type="protein sequence ID" value="MBV7257754.1"/>
    <property type="molecule type" value="Genomic_DNA"/>
</dbReference>
<dbReference type="PANTHER" id="PTHR35010:SF4">
    <property type="entry name" value="BLL5781 PROTEIN"/>
    <property type="match status" value="1"/>
</dbReference>
<dbReference type="RefSeq" id="WP_218446584.1">
    <property type="nucleotide sequence ID" value="NZ_JAGSPA010000004.1"/>
</dbReference>
<feature type="domain" description="HTH cro/C1-type" evidence="1">
    <location>
        <begin position="16"/>
        <end position="71"/>
    </location>
</feature>
<gene>
    <name evidence="2" type="ORF">KCG44_13285</name>
</gene>
<dbReference type="InterPro" id="IPR041413">
    <property type="entry name" value="MLTR_LBD"/>
</dbReference>
<dbReference type="Proteomes" id="UP000722336">
    <property type="component" value="Unassembled WGS sequence"/>
</dbReference>
<name>A0ABS6SH65_9SPHN</name>
<protein>
    <submittedName>
        <fullName evidence="2">Helix-turn-helix domain-containing protein</fullName>
    </submittedName>
</protein>
<dbReference type="Pfam" id="PF17765">
    <property type="entry name" value="MLTR_LBD"/>
    <property type="match status" value="1"/>
</dbReference>
<organism evidence="2 3">
    <name type="scientific">Pacificimonas pallii</name>
    <dbReference type="NCBI Taxonomy" id="2827236"/>
    <lineage>
        <taxon>Bacteria</taxon>
        <taxon>Pseudomonadati</taxon>
        <taxon>Pseudomonadota</taxon>
        <taxon>Alphaproteobacteria</taxon>
        <taxon>Sphingomonadales</taxon>
        <taxon>Sphingosinicellaceae</taxon>
        <taxon>Pacificimonas</taxon>
    </lineage>
</organism>
<dbReference type="SMART" id="SM00530">
    <property type="entry name" value="HTH_XRE"/>
    <property type="match status" value="1"/>
</dbReference>
<dbReference type="Pfam" id="PF13560">
    <property type="entry name" value="HTH_31"/>
    <property type="match status" value="1"/>
</dbReference>
<dbReference type="PROSITE" id="PS50943">
    <property type="entry name" value="HTH_CROC1"/>
    <property type="match status" value="1"/>
</dbReference>
<proteinExistence type="predicted"/>
<accession>A0ABS6SH65</accession>
<evidence type="ECO:0000313" key="2">
    <source>
        <dbReference type="EMBL" id="MBV7257754.1"/>
    </source>
</evidence>
<reference evidence="2 3" key="1">
    <citation type="submission" date="2021-04" db="EMBL/GenBank/DDBJ databases">
        <authorList>
            <person name="Pira H."/>
            <person name="Risdian C."/>
            <person name="Wink J."/>
        </authorList>
    </citation>
    <scope>NUCLEOTIDE SEQUENCE [LARGE SCALE GENOMIC DNA]</scope>
    <source>
        <strain evidence="2 3">WHA3</strain>
    </source>
</reference>
<keyword evidence="3" id="KW-1185">Reference proteome</keyword>
<comment type="caution">
    <text evidence="2">The sequence shown here is derived from an EMBL/GenBank/DDBJ whole genome shotgun (WGS) entry which is preliminary data.</text>
</comment>